<dbReference type="AlphaFoldDB" id="A0A6J7QL23"/>
<feature type="region of interest" description="Disordered" evidence="1">
    <location>
        <begin position="213"/>
        <end position="234"/>
    </location>
</feature>
<organism evidence="2">
    <name type="scientific">freshwater metagenome</name>
    <dbReference type="NCBI Taxonomy" id="449393"/>
    <lineage>
        <taxon>unclassified sequences</taxon>
        <taxon>metagenomes</taxon>
        <taxon>ecological metagenomes</taxon>
    </lineage>
</organism>
<dbReference type="EMBL" id="CAFBPD010000217">
    <property type="protein sequence ID" value="CAB5017665.1"/>
    <property type="molecule type" value="Genomic_DNA"/>
</dbReference>
<dbReference type="InterPro" id="IPR011990">
    <property type="entry name" value="TPR-like_helical_dom_sf"/>
</dbReference>
<dbReference type="Gene3D" id="1.25.40.10">
    <property type="entry name" value="Tetratricopeptide repeat domain"/>
    <property type="match status" value="1"/>
</dbReference>
<protein>
    <submittedName>
        <fullName evidence="2">Unannotated protein</fullName>
    </submittedName>
</protein>
<evidence type="ECO:0000256" key="1">
    <source>
        <dbReference type="SAM" id="MobiDB-lite"/>
    </source>
</evidence>
<name>A0A6J7QL23_9ZZZZ</name>
<evidence type="ECO:0000313" key="2">
    <source>
        <dbReference type="EMBL" id="CAB5017665.1"/>
    </source>
</evidence>
<gene>
    <name evidence="2" type="ORF">UFOPK4061_01206</name>
</gene>
<feature type="compositionally biased region" description="Basic and acidic residues" evidence="1">
    <location>
        <begin position="219"/>
        <end position="234"/>
    </location>
</feature>
<sequence>MTPDDLEKGILLELRTLPEGLAEIVARHLVAADRCMATGDITAARAHVEAARRRAGRVSAIREAAAIAAYADEDYAAALTELRAVRRMSGGIKYAPMIADCERGLGRPQKALDYIRAINAPSMDTDTRVELLLVAAGARADLGQVDAAVVTLQVPELTRLPPGTTRARLQYAYSDLLARAGRADEAWEWMERAAGSDIDDATDAADRCEELAGITFTEEPAHPHPDDPATERRP</sequence>
<dbReference type="SUPFAM" id="SSF48452">
    <property type="entry name" value="TPR-like"/>
    <property type="match status" value="1"/>
</dbReference>
<accession>A0A6J7QL23</accession>
<proteinExistence type="predicted"/>
<reference evidence="2" key="1">
    <citation type="submission" date="2020-05" db="EMBL/GenBank/DDBJ databases">
        <authorList>
            <person name="Chiriac C."/>
            <person name="Salcher M."/>
            <person name="Ghai R."/>
            <person name="Kavagutti S V."/>
        </authorList>
    </citation>
    <scope>NUCLEOTIDE SEQUENCE</scope>
</reference>